<name>A0A382I8V1_9ZZZZ</name>
<accession>A0A382I8V1</accession>
<protein>
    <recommendedName>
        <fullName evidence="3">FAD-dependent oxidoreductase 2 FAD-binding domain-containing protein</fullName>
    </recommendedName>
</protein>
<evidence type="ECO:0000259" key="3">
    <source>
        <dbReference type="Pfam" id="PF00890"/>
    </source>
</evidence>
<dbReference type="Pfam" id="PF00890">
    <property type="entry name" value="FAD_binding_2"/>
    <property type="match status" value="1"/>
</dbReference>
<evidence type="ECO:0000256" key="2">
    <source>
        <dbReference type="ARBA" id="ARBA00023002"/>
    </source>
</evidence>
<organism evidence="4">
    <name type="scientific">marine metagenome</name>
    <dbReference type="NCBI Taxonomy" id="408172"/>
    <lineage>
        <taxon>unclassified sequences</taxon>
        <taxon>metagenomes</taxon>
        <taxon>ecological metagenomes</taxon>
    </lineage>
</organism>
<keyword evidence="1" id="KW-0285">Flavoprotein</keyword>
<evidence type="ECO:0000313" key="4">
    <source>
        <dbReference type="EMBL" id="SVB95948.1"/>
    </source>
</evidence>
<dbReference type="AlphaFoldDB" id="A0A382I8V1"/>
<proteinExistence type="predicted"/>
<evidence type="ECO:0000256" key="1">
    <source>
        <dbReference type="ARBA" id="ARBA00022630"/>
    </source>
</evidence>
<dbReference type="GO" id="GO:0016491">
    <property type="term" value="F:oxidoreductase activity"/>
    <property type="evidence" value="ECO:0007669"/>
    <property type="project" value="UniProtKB-KW"/>
</dbReference>
<feature type="domain" description="FAD-dependent oxidoreductase 2 FAD-binding" evidence="3">
    <location>
        <begin position="14"/>
        <end position="28"/>
    </location>
</feature>
<dbReference type="InterPro" id="IPR003953">
    <property type="entry name" value="FAD-dep_OxRdtase_2_FAD-bd"/>
</dbReference>
<feature type="non-terminal residue" evidence="4">
    <location>
        <position position="29"/>
    </location>
</feature>
<keyword evidence="2" id="KW-0560">Oxidoreductase</keyword>
<dbReference type="SUPFAM" id="SSF51905">
    <property type="entry name" value="FAD/NAD(P)-binding domain"/>
    <property type="match status" value="1"/>
</dbReference>
<reference evidence="4" key="1">
    <citation type="submission" date="2018-05" db="EMBL/GenBank/DDBJ databases">
        <authorList>
            <person name="Lanie J.A."/>
            <person name="Ng W.-L."/>
            <person name="Kazmierczak K.M."/>
            <person name="Andrzejewski T.M."/>
            <person name="Davidsen T.M."/>
            <person name="Wayne K.J."/>
            <person name="Tettelin H."/>
            <person name="Glass J.I."/>
            <person name="Rusch D."/>
            <person name="Podicherti R."/>
            <person name="Tsui H.-C.T."/>
            <person name="Winkler M.E."/>
        </authorList>
    </citation>
    <scope>NUCLEOTIDE SEQUENCE</scope>
</reference>
<dbReference type="InterPro" id="IPR036188">
    <property type="entry name" value="FAD/NAD-bd_sf"/>
</dbReference>
<gene>
    <name evidence="4" type="ORF">METZ01_LOCUS248802</name>
</gene>
<sequence length="29" mass="3011">MKRDWLKGAKSAYDVVVIGSGLAGMTAAN</sequence>
<dbReference type="EMBL" id="UINC01065856">
    <property type="protein sequence ID" value="SVB95948.1"/>
    <property type="molecule type" value="Genomic_DNA"/>
</dbReference>
<dbReference type="Gene3D" id="3.50.50.60">
    <property type="entry name" value="FAD/NAD(P)-binding domain"/>
    <property type="match status" value="1"/>
</dbReference>